<dbReference type="AlphaFoldDB" id="A0A226C0E1"/>
<evidence type="ECO:0000256" key="8">
    <source>
        <dbReference type="SAM" id="Phobius"/>
    </source>
</evidence>
<comment type="subcellular location">
    <subcellularLocation>
        <location evidence="1">Cell membrane</location>
        <topology evidence="1">Multi-pass membrane protein</topology>
    </subcellularLocation>
</comment>
<gene>
    <name evidence="9" type="primary">mreD</name>
    <name evidence="9" type="ORF">CDO51_05900</name>
</gene>
<evidence type="ECO:0000256" key="5">
    <source>
        <dbReference type="ARBA" id="ARBA00022960"/>
    </source>
</evidence>
<protein>
    <submittedName>
        <fullName evidence="9">Rod shape-determining protein MreD</fullName>
    </submittedName>
</protein>
<comment type="similarity">
    <text evidence="2">Belongs to the MreD family.</text>
</comment>
<evidence type="ECO:0000256" key="3">
    <source>
        <dbReference type="ARBA" id="ARBA00022475"/>
    </source>
</evidence>
<dbReference type="InterPro" id="IPR007227">
    <property type="entry name" value="Cell_shape_determining_MreD"/>
</dbReference>
<evidence type="ECO:0000256" key="7">
    <source>
        <dbReference type="ARBA" id="ARBA00023136"/>
    </source>
</evidence>
<dbReference type="EMBL" id="NIQC01000010">
    <property type="protein sequence ID" value="OWZ83919.1"/>
    <property type="molecule type" value="Genomic_DNA"/>
</dbReference>
<keyword evidence="10" id="KW-1185">Reference proteome</keyword>
<proteinExistence type="inferred from homology"/>
<dbReference type="GO" id="GO:0005886">
    <property type="term" value="C:plasma membrane"/>
    <property type="evidence" value="ECO:0007669"/>
    <property type="project" value="UniProtKB-SubCell"/>
</dbReference>
<keyword evidence="6 8" id="KW-1133">Transmembrane helix</keyword>
<sequence length="176" mass="20337">MLNLLTRKMGLQMIKHIYFFLLIVFINVFRLGLGLYLNIPEVALILIFIYASATNRVYGSIMGVTIGLIKDIMIGRAIGIYAITYLLPVYLVGYLMEHKFVSSNRLNMFLVFALGSGLFEMIFWLLNELTFMTEVSILSIFKWQQIINMIIQSVIGVLLYPRLRKIVKKGGYLFKY</sequence>
<reference evidence="9 10" key="1">
    <citation type="submission" date="2017-06" db="EMBL/GenBank/DDBJ databases">
        <title>Draft Genome Sequence of Natranaerobius trueperi halophilic, alkalithermophilic bacteria from soda lakes.</title>
        <authorList>
            <person name="Zhao B."/>
        </authorList>
    </citation>
    <scope>NUCLEOTIDE SEQUENCE [LARGE SCALE GENOMIC DNA]</scope>
    <source>
        <strain evidence="9 10">DSM 18760</strain>
    </source>
</reference>
<evidence type="ECO:0000313" key="9">
    <source>
        <dbReference type="EMBL" id="OWZ83919.1"/>
    </source>
</evidence>
<dbReference type="Pfam" id="PF04093">
    <property type="entry name" value="MreD"/>
    <property type="match status" value="1"/>
</dbReference>
<evidence type="ECO:0000256" key="4">
    <source>
        <dbReference type="ARBA" id="ARBA00022692"/>
    </source>
</evidence>
<evidence type="ECO:0000256" key="2">
    <source>
        <dbReference type="ARBA" id="ARBA00007776"/>
    </source>
</evidence>
<comment type="caution">
    <text evidence="9">The sequence shown here is derived from an EMBL/GenBank/DDBJ whole genome shotgun (WGS) entry which is preliminary data.</text>
</comment>
<keyword evidence="3" id="KW-1003">Cell membrane</keyword>
<dbReference type="Proteomes" id="UP000214588">
    <property type="component" value="Unassembled WGS sequence"/>
</dbReference>
<evidence type="ECO:0000313" key="10">
    <source>
        <dbReference type="Proteomes" id="UP000214588"/>
    </source>
</evidence>
<accession>A0A226C0E1</accession>
<feature type="transmembrane region" description="Helical" evidence="8">
    <location>
        <begin position="108"/>
        <end position="126"/>
    </location>
</feature>
<name>A0A226C0E1_9FIRM</name>
<feature type="transmembrane region" description="Helical" evidence="8">
    <location>
        <begin position="17"/>
        <end position="37"/>
    </location>
</feature>
<feature type="transmembrane region" description="Helical" evidence="8">
    <location>
        <begin position="78"/>
        <end position="96"/>
    </location>
</feature>
<evidence type="ECO:0000256" key="1">
    <source>
        <dbReference type="ARBA" id="ARBA00004651"/>
    </source>
</evidence>
<keyword evidence="7 8" id="KW-0472">Membrane</keyword>
<dbReference type="NCBIfam" id="TIGR03426">
    <property type="entry name" value="shape_MreD"/>
    <property type="match status" value="1"/>
</dbReference>
<organism evidence="9 10">
    <name type="scientific">Natranaerobius trueperi</name>
    <dbReference type="NCBI Taxonomy" id="759412"/>
    <lineage>
        <taxon>Bacteria</taxon>
        <taxon>Bacillati</taxon>
        <taxon>Bacillota</taxon>
        <taxon>Clostridia</taxon>
        <taxon>Natranaerobiales</taxon>
        <taxon>Natranaerobiaceae</taxon>
        <taxon>Natranaerobius</taxon>
    </lineage>
</organism>
<keyword evidence="5" id="KW-0133">Cell shape</keyword>
<dbReference type="GO" id="GO:0008360">
    <property type="term" value="P:regulation of cell shape"/>
    <property type="evidence" value="ECO:0007669"/>
    <property type="project" value="UniProtKB-KW"/>
</dbReference>
<keyword evidence="4 8" id="KW-0812">Transmembrane</keyword>
<feature type="transmembrane region" description="Helical" evidence="8">
    <location>
        <begin position="146"/>
        <end position="163"/>
    </location>
</feature>
<evidence type="ECO:0000256" key="6">
    <source>
        <dbReference type="ARBA" id="ARBA00022989"/>
    </source>
</evidence>